<reference evidence="2" key="1">
    <citation type="submission" date="2016-10" db="EMBL/GenBank/DDBJ databases">
        <authorList>
            <person name="de Groot N.N."/>
        </authorList>
    </citation>
    <scope>NUCLEOTIDE SEQUENCE</scope>
</reference>
<feature type="transmembrane region" description="Helical" evidence="1">
    <location>
        <begin position="188"/>
        <end position="207"/>
    </location>
</feature>
<feature type="transmembrane region" description="Helical" evidence="1">
    <location>
        <begin position="139"/>
        <end position="168"/>
    </location>
</feature>
<dbReference type="EMBL" id="FPHP01000003">
    <property type="protein sequence ID" value="SFV74750.1"/>
    <property type="molecule type" value="Genomic_DNA"/>
</dbReference>
<protein>
    <submittedName>
        <fullName evidence="2">Uncharacterized protein</fullName>
    </submittedName>
</protein>
<feature type="transmembrane region" description="Helical" evidence="1">
    <location>
        <begin position="27"/>
        <end position="47"/>
    </location>
</feature>
<dbReference type="InterPro" id="IPR007404">
    <property type="entry name" value="YdjM-like"/>
</dbReference>
<keyword evidence="1" id="KW-0812">Transmembrane</keyword>
<evidence type="ECO:0000256" key="1">
    <source>
        <dbReference type="SAM" id="Phobius"/>
    </source>
</evidence>
<keyword evidence="1" id="KW-1133">Transmembrane helix</keyword>
<name>A0A1W1D2K8_9ZZZZ</name>
<accession>A0A1W1D2K8</accession>
<proteinExistence type="predicted"/>
<sequence>MANFEQHLNGAVVATGVAIVPLHSAGLLNVSESMIVLSLGIIGGVLPDIDSDTSKPVQIAFKLLSIFLPLLVLLNLPMKLPLLYLIGIWIVFSIVLHLTLFKFLLSLTRHRGIFHSIPMGVVLGQIIFLIFHYNLHFSLLFSTLAGLFLLYGFLIHLLLDEIVSLNLFGMKIKHSFGTALKLYDYNNILGTLFLYGFIVLFFMYVPIDYHIFEKIFNLFQHVKYF</sequence>
<keyword evidence="1" id="KW-0472">Membrane</keyword>
<dbReference type="AlphaFoldDB" id="A0A1W1D2K8"/>
<evidence type="ECO:0000313" key="2">
    <source>
        <dbReference type="EMBL" id="SFV74750.1"/>
    </source>
</evidence>
<organism evidence="2">
    <name type="scientific">hydrothermal vent metagenome</name>
    <dbReference type="NCBI Taxonomy" id="652676"/>
    <lineage>
        <taxon>unclassified sequences</taxon>
        <taxon>metagenomes</taxon>
        <taxon>ecological metagenomes</taxon>
    </lineage>
</organism>
<feature type="transmembrane region" description="Helical" evidence="1">
    <location>
        <begin position="59"/>
        <end position="76"/>
    </location>
</feature>
<feature type="transmembrane region" description="Helical" evidence="1">
    <location>
        <begin position="82"/>
        <end position="101"/>
    </location>
</feature>
<feature type="transmembrane region" description="Helical" evidence="1">
    <location>
        <begin position="113"/>
        <end position="133"/>
    </location>
</feature>
<gene>
    <name evidence="2" type="ORF">MNB_SM-3-1465</name>
</gene>
<dbReference type="Pfam" id="PF04307">
    <property type="entry name" value="YdjM"/>
    <property type="match status" value="1"/>
</dbReference>